<dbReference type="InterPro" id="IPR023335">
    <property type="entry name" value="ATP12_ortho_dom_sf"/>
</dbReference>
<dbReference type="GO" id="GO:0005739">
    <property type="term" value="C:mitochondrion"/>
    <property type="evidence" value="ECO:0007669"/>
    <property type="project" value="TreeGrafter"/>
</dbReference>
<protein>
    <recommendedName>
        <fullName evidence="3">ATP12-domain-containing protein</fullName>
    </recommendedName>
</protein>
<dbReference type="Proteomes" id="UP000006757">
    <property type="component" value="Unassembled WGS sequence"/>
</dbReference>
<gene>
    <name evidence="1" type="ORF">A1Q2_06845</name>
</gene>
<keyword evidence="2" id="KW-1185">Reference proteome</keyword>
<dbReference type="PANTHER" id="PTHR21013">
    <property type="entry name" value="ATP SYNTHASE MITOCHONDRIAL F1 COMPLEX ASSEMBLY FACTOR 2/ATP12 PROTEIN, MITOCHONDRIAL PRECURSOR"/>
    <property type="match status" value="1"/>
</dbReference>
<dbReference type="PANTHER" id="PTHR21013:SF10">
    <property type="entry name" value="ATP SYNTHASE MITOCHONDRIAL F1 COMPLEX ASSEMBLY FACTOR 2"/>
    <property type="match status" value="1"/>
</dbReference>
<dbReference type="GO" id="GO:0033615">
    <property type="term" value="P:mitochondrial proton-transporting ATP synthase complex assembly"/>
    <property type="evidence" value="ECO:0007669"/>
    <property type="project" value="TreeGrafter"/>
</dbReference>
<dbReference type="OrthoDB" id="5673at2759"/>
<name>K1V4G2_TRIAC</name>
<sequence>MASLSRSLLRQAVAGPARLAAPRVRLSARALSTTPAFRAENTPGPAVTPTNRITVTLDHRNLKTPEGAKMVIPKERQLLAMMIAAEWENQDQVLKQYALPLLTTSYPDDHPAALVRLQEEHWAPLVKWLKDEYGITLKEAEGFGVAEQTPETIAKFRNILEDMDPFQLAAMERAVYATKSFVIGLALVEGRITAHEAALASHVEVASQIERWGEVEDSHDVDYQDIRRALGSAAVALHKLH</sequence>
<dbReference type="HOGENOM" id="CLU_047893_1_0_1"/>
<dbReference type="AlphaFoldDB" id="K1V4G2"/>
<dbReference type="FunCoup" id="K1V4G2">
    <property type="interactions" value="271"/>
</dbReference>
<dbReference type="EMBL" id="AMBO01000379">
    <property type="protein sequence ID" value="EKC98874.1"/>
    <property type="molecule type" value="Genomic_DNA"/>
</dbReference>
<dbReference type="InParanoid" id="K1V4G2"/>
<dbReference type="eggNOG" id="KOG3015">
    <property type="taxonomic scope" value="Eukaryota"/>
</dbReference>
<evidence type="ECO:0000313" key="2">
    <source>
        <dbReference type="Proteomes" id="UP000006757"/>
    </source>
</evidence>
<dbReference type="STRING" id="1220162.K1V4G2"/>
<dbReference type="SUPFAM" id="SSF160909">
    <property type="entry name" value="ATP12-like"/>
    <property type="match status" value="1"/>
</dbReference>
<dbReference type="Gene3D" id="1.10.3580.10">
    <property type="entry name" value="ATP12 ATPase"/>
    <property type="match status" value="1"/>
</dbReference>
<dbReference type="Pfam" id="PF07542">
    <property type="entry name" value="ATP12"/>
    <property type="match status" value="1"/>
</dbReference>
<reference evidence="1 2" key="1">
    <citation type="journal article" date="2012" name="Eukaryot. Cell">
        <title>Genome sequence of the Trichosporon asahii environmental strain CBS 8904.</title>
        <authorList>
            <person name="Yang R.Y."/>
            <person name="Li H.T."/>
            <person name="Zhu H."/>
            <person name="Zhou G.P."/>
            <person name="Wang M."/>
            <person name="Wang L."/>
        </authorList>
    </citation>
    <scope>NUCLEOTIDE SEQUENCE [LARGE SCALE GENOMIC DNA]</scope>
    <source>
        <strain evidence="1 2">CBS 8904</strain>
    </source>
</reference>
<accession>K1V4G2</accession>
<comment type="caution">
    <text evidence="1">The sequence shown here is derived from an EMBL/GenBank/DDBJ whole genome shotgun (WGS) entry which is preliminary data.</text>
</comment>
<evidence type="ECO:0008006" key="3">
    <source>
        <dbReference type="Google" id="ProtNLM"/>
    </source>
</evidence>
<proteinExistence type="predicted"/>
<dbReference type="InterPro" id="IPR011419">
    <property type="entry name" value="ATP12_ATP_synth-F1-assembly"/>
</dbReference>
<evidence type="ECO:0000313" key="1">
    <source>
        <dbReference type="EMBL" id="EKC98874.1"/>
    </source>
</evidence>
<organism evidence="1 2">
    <name type="scientific">Trichosporon asahii var. asahii (strain CBS 8904)</name>
    <name type="common">Yeast</name>
    <dbReference type="NCBI Taxonomy" id="1220162"/>
    <lineage>
        <taxon>Eukaryota</taxon>
        <taxon>Fungi</taxon>
        <taxon>Dikarya</taxon>
        <taxon>Basidiomycota</taxon>
        <taxon>Agaricomycotina</taxon>
        <taxon>Tremellomycetes</taxon>
        <taxon>Trichosporonales</taxon>
        <taxon>Trichosporonaceae</taxon>
        <taxon>Trichosporon</taxon>
    </lineage>
</organism>